<keyword evidence="8" id="KW-0066">ATP synthesis</keyword>
<evidence type="ECO:0000313" key="10">
    <source>
        <dbReference type="EMBL" id="AQQ72174.1"/>
    </source>
</evidence>
<dbReference type="PANTHER" id="PTHR13822">
    <property type="entry name" value="ATP SYNTHASE DELTA/EPSILON CHAIN"/>
    <property type="match status" value="1"/>
</dbReference>
<evidence type="ECO:0000256" key="3">
    <source>
        <dbReference type="ARBA" id="ARBA00005712"/>
    </source>
</evidence>
<dbReference type="InterPro" id="IPR020546">
    <property type="entry name" value="ATP_synth_F1_dsu/esu_N"/>
</dbReference>
<dbReference type="Proteomes" id="UP000188181">
    <property type="component" value="Chromosome"/>
</dbReference>
<comment type="function">
    <text evidence="1">Produces ATP from ADP in the presence of a proton gradient across the membrane.</text>
</comment>
<evidence type="ECO:0000256" key="2">
    <source>
        <dbReference type="ARBA" id="ARBA00004184"/>
    </source>
</evidence>
<evidence type="ECO:0000256" key="7">
    <source>
        <dbReference type="ARBA" id="ARBA00023196"/>
    </source>
</evidence>
<dbReference type="AlphaFoldDB" id="A0A1Q2MHP2"/>
<evidence type="ECO:0000256" key="6">
    <source>
        <dbReference type="ARBA" id="ARBA00023136"/>
    </source>
</evidence>
<name>A0A1Q2MHP2_9BACT</name>
<dbReference type="SUPFAM" id="SSF51344">
    <property type="entry name" value="Epsilon subunit of F1F0-ATP synthase N-terminal domain"/>
    <property type="match status" value="1"/>
</dbReference>
<protein>
    <submittedName>
        <fullName evidence="10">F0F1 ATP synthase subunit epsilon</fullName>
    </submittedName>
</protein>
<evidence type="ECO:0000256" key="5">
    <source>
        <dbReference type="ARBA" id="ARBA00023065"/>
    </source>
</evidence>
<keyword evidence="7" id="KW-0139">CF(1)</keyword>
<dbReference type="Gene3D" id="2.60.15.10">
    <property type="entry name" value="F0F1 ATP synthase delta/epsilon subunit, N-terminal"/>
    <property type="match status" value="1"/>
</dbReference>
<dbReference type="InterPro" id="IPR001469">
    <property type="entry name" value="ATP_synth_F1_dsu/esu"/>
</dbReference>
<dbReference type="GO" id="GO:0012505">
    <property type="term" value="C:endomembrane system"/>
    <property type="evidence" value="ECO:0007669"/>
    <property type="project" value="UniProtKB-SubCell"/>
</dbReference>
<keyword evidence="5" id="KW-0406">Ion transport</keyword>
<feature type="domain" description="ATP synthase F1 complex delta/epsilon subunit N-terminal" evidence="9">
    <location>
        <begin position="2"/>
        <end position="79"/>
    </location>
</feature>
<gene>
    <name evidence="10" type="ORF">SMSP2_02555</name>
</gene>
<keyword evidence="6" id="KW-0472">Membrane</keyword>
<dbReference type="InterPro" id="IPR036771">
    <property type="entry name" value="ATPsynth_dsu/esu_N"/>
</dbReference>
<evidence type="ECO:0000313" key="11">
    <source>
        <dbReference type="Proteomes" id="UP000188181"/>
    </source>
</evidence>
<keyword evidence="4" id="KW-0813">Transport</keyword>
<dbReference type="STRING" id="1851148.SMSP2_02555"/>
<dbReference type="GO" id="GO:0045259">
    <property type="term" value="C:proton-transporting ATP synthase complex"/>
    <property type="evidence" value="ECO:0007669"/>
    <property type="project" value="UniProtKB-KW"/>
</dbReference>
<dbReference type="Pfam" id="PF02823">
    <property type="entry name" value="ATP-synt_DE_N"/>
    <property type="match status" value="1"/>
</dbReference>
<evidence type="ECO:0000259" key="9">
    <source>
        <dbReference type="Pfam" id="PF02823"/>
    </source>
</evidence>
<organism evidence="10 11">
    <name type="scientific">Limihaloglobus sulfuriphilus</name>
    <dbReference type="NCBI Taxonomy" id="1851148"/>
    <lineage>
        <taxon>Bacteria</taxon>
        <taxon>Pseudomonadati</taxon>
        <taxon>Planctomycetota</taxon>
        <taxon>Phycisphaerae</taxon>
        <taxon>Sedimentisphaerales</taxon>
        <taxon>Sedimentisphaeraceae</taxon>
        <taxon>Limihaloglobus</taxon>
    </lineage>
</organism>
<evidence type="ECO:0000256" key="4">
    <source>
        <dbReference type="ARBA" id="ARBA00022448"/>
    </source>
</evidence>
<evidence type="ECO:0000256" key="1">
    <source>
        <dbReference type="ARBA" id="ARBA00003543"/>
    </source>
</evidence>
<keyword evidence="11" id="KW-1185">Reference proteome</keyword>
<proteinExistence type="inferred from homology"/>
<dbReference type="PANTHER" id="PTHR13822:SF10">
    <property type="entry name" value="ATP SYNTHASE EPSILON CHAIN, CHLOROPLASTIC"/>
    <property type="match status" value="1"/>
</dbReference>
<comment type="similarity">
    <text evidence="3">Belongs to the ATPase epsilon chain family.</text>
</comment>
<accession>A0A1Q2MHP2</accession>
<evidence type="ECO:0000256" key="8">
    <source>
        <dbReference type="ARBA" id="ARBA00023310"/>
    </source>
</evidence>
<dbReference type="KEGG" id="pbas:SMSP2_02555"/>
<dbReference type="GO" id="GO:0046933">
    <property type="term" value="F:proton-transporting ATP synthase activity, rotational mechanism"/>
    <property type="evidence" value="ECO:0007669"/>
    <property type="project" value="InterPro"/>
</dbReference>
<reference evidence="11" key="1">
    <citation type="submission" date="2017-02" db="EMBL/GenBank/DDBJ databases">
        <title>Comparative genomics and description of representatives of a novel lineage of planctomycetes thriving in anoxic sediments.</title>
        <authorList>
            <person name="Spring S."/>
            <person name="Bunk B."/>
            <person name="Sproer C."/>
        </authorList>
    </citation>
    <scope>NUCLEOTIDE SEQUENCE [LARGE SCALE GENOMIC DNA]</scope>
    <source>
        <strain evidence="11">SM-Chi-D1</strain>
    </source>
</reference>
<comment type="subcellular location">
    <subcellularLocation>
        <location evidence="2">Endomembrane system</location>
        <topology evidence="2">Peripheral membrane protein</topology>
    </subcellularLocation>
</comment>
<sequence length="143" mass="15987">MTRSRTLVDCRVSMLIVPAHDGQLGLMRNHSPIITRLGLGIMYAKGVTDHDYNPLPESFHLIDDGIVRMSDNRATVLAYDVTGLEGMEMDRVEEMLEEANKLLAGDAFTTQARQHLIKKASLIKQLAKLADLPRQTQQVSKTE</sequence>
<dbReference type="EMBL" id="CP019646">
    <property type="protein sequence ID" value="AQQ72174.1"/>
    <property type="molecule type" value="Genomic_DNA"/>
</dbReference>